<feature type="repeat" description="TPR" evidence="1">
    <location>
        <begin position="250"/>
        <end position="283"/>
    </location>
</feature>
<dbReference type="InterPro" id="IPR019734">
    <property type="entry name" value="TPR_rpt"/>
</dbReference>
<proteinExistence type="predicted"/>
<dbReference type="PROSITE" id="PS50005">
    <property type="entry name" value="TPR"/>
    <property type="match status" value="3"/>
</dbReference>
<protein>
    <submittedName>
        <fullName evidence="2">Uncharacterized protein</fullName>
    </submittedName>
</protein>
<dbReference type="Gene3D" id="1.25.40.10">
    <property type="entry name" value="Tetratricopeptide repeat domain"/>
    <property type="match status" value="2"/>
</dbReference>
<reference evidence="2 3" key="1">
    <citation type="submission" date="2016-10" db="EMBL/GenBank/DDBJ databases">
        <title>Comparative genomics uncovers the prolific and rare metabolic potential of the cyanobacterial genus Moorea.</title>
        <authorList>
            <person name="Leao T."/>
            <person name="Castelao G."/>
            <person name="Korobeynikov A."/>
            <person name="Monroe E.A."/>
            <person name="Podell S."/>
            <person name="Glukhov E."/>
            <person name="Allen E."/>
            <person name="Gerwick W.H."/>
            <person name="Gerwick L."/>
        </authorList>
    </citation>
    <scope>NUCLEOTIDE SEQUENCE [LARGE SCALE GENOMIC DNA]</scope>
    <source>
        <strain evidence="2 3">PNG5-198</strain>
    </source>
</reference>
<dbReference type="Proteomes" id="UP000186657">
    <property type="component" value="Unassembled WGS sequence"/>
</dbReference>
<sequence>MEMGYSSFLGSIIPPPSTSGSNITMAHLVQNLVETEVDQHQNKTAGDDPVQPQSRKYRKNQLQNILKTLQNTLAICQTNEDLAGQVDTLKRIGLVHCRLGEYAWGIKCLEQSLQMANDVGSPKSLGVILHHLGMAYSQTNQDDKAFKVYLKALRIFQKTQAHSEIAKILNHLGEIHNSWHQPVLALRCFRQAMKIFQNSGNSIEGEGRALANIGEAYTQLGRYRQALAVLEQALTIHEKKTSSRYSSRKLTTLERIGTVYFRLGEELRALDFYHQALEIGQELSKSLHGNTRSLDYIGAVHYHLGNYPHALAYHLQALRLWQEISHPGQGESLFHEKLEFSQLRTVYNCLGISEQGVQCSKQVQKMIINCGYRVSEEEISQYLSHGGRLNHNLD</sequence>
<dbReference type="EMBL" id="MKZS01000001">
    <property type="protein sequence ID" value="OLT61175.1"/>
    <property type="molecule type" value="Genomic_DNA"/>
</dbReference>
<evidence type="ECO:0000313" key="3">
    <source>
        <dbReference type="Proteomes" id="UP000186657"/>
    </source>
</evidence>
<dbReference type="SUPFAM" id="SSF48452">
    <property type="entry name" value="TPR-like"/>
    <property type="match status" value="2"/>
</dbReference>
<keyword evidence="1" id="KW-0802">TPR repeat</keyword>
<name>A0A1U7N5G5_9CYAN</name>
<dbReference type="SMART" id="SM00028">
    <property type="entry name" value="TPR"/>
    <property type="match status" value="6"/>
</dbReference>
<dbReference type="PROSITE" id="PS50293">
    <property type="entry name" value="TPR_REGION"/>
    <property type="match status" value="1"/>
</dbReference>
<evidence type="ECO:0000256" key="1">
    <source>
        <dbReference type="PROSITE-ProRule" id="PRU00339"/>
    </source>
</evidence>
<keyword evidence="3" id="KW-1185">Reference proteome</keyword>
<feature type="repeat" description="TPR" evidence="1">
    <location>
        <begin position="207"/>
        <end position="240"/>
    </location>
</feature>
<evidence type="ECO:0000313" key="2">
    <source>
        <dbReference type="EMBL" id="OLT61175.1"/>
    </source>
</evidence>
<feature type="repeat" description="TPR" evidence="1">
    <location>
        <begin position="126"/>
        <end position="159"/>
    </location>
</feature>
<dbReference type="AlphaFoldDB" id="A0A1U7N5G5"/>
<dbReference type="PANTHER" id="PTHR10098:SF108">
    <property type="entry name" value="TETRATRICOPEPTIDE REPEAT PROTEIN 28"/>
    <property type="match status" value="1"/>
</dbReference>
<comment type="caution">
    <text evidence="2">The sequence shown here is derived from an EMBL/GenBank/DDBJ whole genome shotgun (WGS) entry which is preliminary data.</text>
</comment>
<organism evidence="2 3">
    <name type="scientific">Moorena bouillonii PNG</name>
    <dbReference type="NCBI Taxonomy" id="568701"/>
    <lineage>
        <taxon>Bacteria</taxon>
        <taxon>Bacillati</taxon>
        <taxon>Cyanobacteriota</taxon>
        <taxon>Cyanophyceae</taxon>
        <taxon>Coleofasciculales</taxon>
        <taxon>Coleofasciculaceae</taxon>
        <taxon>Moorena</taxon>
    </lineage>
</organism>
<accession>A0A1U7N5G5</accession>
<dbReference type="PANTHER" id="PTHR10098">
    <property type="entry name" value="RAPSYN-RELATED"/>
    <property type="match status" value="1"/>
</dbReference>
<dbReference type="Pfam" id="PF13424">
    <property type="entry name" value="TPR_12"/>
    <property type="match status" value="3"/>
</dbReference>
<gene>
    <name evidence="2" type="ORF">BJP37_21290</name>
</gene>
<dbReference type="InterPro" id="IPR011990">
    <property type="entry name" value="TPR-like_helical_dom_sf"/>
</dbReference>